<protein>
    <submittedName>
        <fullName evidence="2">Uncharacterized protein</fullName>
    </submittedName>
</protein>
<dbReference type="GeneID" id="77727819"/>
<dbReference type="RefSeq" id="XP_052945358.1">
    <property type="nucleotide sequence ID" value="XM_053088614.1"/>
</dbReference>
<feature type="region of interest" description="Disordered" evidence="1">
    <location>
        <begin position="24"/>
        <end position="76"/>
    </location>
</feature>
<reference evidence="2" key="1">
    <citation type="journal article" date="2022" name="G3 (Bethesda)">
        <title>High quality genome of the basidiomycete yeast Dioszegia hungarica PDD-24b-2 isolated from cloud water.</title>
        <authorList>
            <person name="Jarrige D."/>
            <person name="Haridas S."/>
            <person name="Bleykasten-Grosshans C."/>
            <person name="Joly M."/>
            <person name="Nadalig T."/>
            <person name="Sancelme M."/>
            <person name="Vuilleumier S."/>
            <person name="Grigoriev I.V."/>
            <person name="Amato P."/>
            <person name="Bringel F."/>
        </authorList>
    </citation>
    <scope>NUCLEOTIDE SEQUENCE</scope>
    <source>
        <strain evidence="2">PDD-24b-2</strain>
    </source>
</reference>
<sequence>MHNVRHSRVPRSLNEAEALGTFNAHAPATHPPAPAASAPARSARAAGKAPAASASPANHHGHNHPHPPAKPAAEGKAPAHALLITHQITQRSIYCVPQRTGPTTPSSPPTLPSTKRVHKMPKAEPQPAAGSSRARARAMATEIWKKKRDGTFMIGSAGSVGGAPSAAGSAATEASKMEARMKVRRSLGFNEDSLGINRAQALAGGAGASALSVAAGFAGGWGWFSPRLRAVAVAAGGWAAGPPVAAVGMGCLPAARELGAGWAGWAGARAGAGAGVAGGGGGLRTGCCNGADGGRGAGSAAY</sequence>
<comment type="caution">
    <text evidence="2">The sequence shown here is derived from an EMBL/GenBank/DDBJ whole genome shotgun (WGS) entry which is preliminary data.</text>
</comment>
<gene>
    <name evidence="2" type="ORF">MKK02DRAFT_32968</name>
</gene>
<accession>A0AA38LVP3</accession>
<proteinExistence type="predicted"/>
<name>A0AA38LVP3_9TREE</name>
<evidence type="ECO:0000256" key="1">
    <source>
        <dbReference type="SAM" id="MobiDB-lite"/>
    </source>
</evidence>
<dbReference type="EMBL" id="JAKWFO010000005">
    <property type="protein sequence ID" value="KAI9635581.1"/>
    <property type="molecule type" value="Genomic_DNA"/>
</dbReference>
<evidence type="ECO:0000313" key="2">
    <source>
        <dbReference type="EMBL" id="KAI9635581.1"/>
    </source>
</evidence>
<keyword evidence="3" id="KW-1185">Reference proteome</keyword>
<feature type="compositionally biased region" description="Low complexity" evidence="1">
    <location>
        <begin position="35"/>
        <end position="58"/>
    </location>
</feature>
<organism evidence="2 3">
    <name type="scientific">Dioszegia hungarica</name>
    <dbReference type="NCBI Taxonomy" id="4972"/>
    <lineage>
        <taxon>Eukaryota</taxon>
        <taxon>Fungi</taxon>
        <taxon>Dikarya</taxon>
        <taxon>Basidiomycota</taxon>
        <taxon>Agaricomycotina</taxon>
        <taxon>Tremellomycetes</taxon>
        <taxon>Tremellales</taxon>
        <taxon>Bulleribasidiaceae</taxon>
        <taxon>Dioszegia</taxon>
    </lineage>
</organism>
<dbReference type="Proteomes" id="UP001164286">
    <property type="component" value="Unassembled WGS sequence"/>
</dbReference>
<feature type="region of interest" description="Disordered" evidence="1">
    <location>
        <begin position="97"/>
        <end position="135"/>
    </location>
</feature>
<evidence type="ECO:0000313" key="3">
    <source>
        <dbReference type="Proteomes" id="UP001164286"/>
    </source>
</evidence>
<dbReference type="AlphaFoldDB" id="A0AA38LVP3"/>